<accession>A0ABS4HB89</accession>
<comment type="caution">
    <text evidence="1">The sequence shown here is derived from an EMBL/GenBank/DDBJ whole genome shotgun (WGS) entry which is preliminary data.</text>
</comment>
<reference evidence="1 2" key="1">
    <citation type="submission" date="2021-03" db="EMBL/GenBank/DDBJ databases">
        <title>Genomic Encyclopedia of Type Strains, Phase IV (KMG-IV): sequencing the most valuable type-strain genomes for metagenomic binning, comparative biology and taxonomic classification.</title>
        <authorList>
            <person name="Goeker M."/>
        </authorList>
    </citation>
    <scope>NUCLEOTIDE SEQUENCE [LARGE SCALE GENOMIC DNA]</scope>
    <source>
        <strain evidence="1 2">DSM 21085</strain>
    </source>
</reference>
<evidence type="ECO:0000313" key="2">
    <source>
        <dbReference type="Proteomes" id="UP001519328"/>
    </source>
</evidence>
<keyword evidence="2" id="KW-1185">Reference proteome</keyword>
<organism evidence="1 2">
    <name type="scientific">Virgibacillus litoralis</name>
    <dbReference type="NCBI Taxonomy" id="578221"/>
    <lineage>
        <taxon>Bacteria</taxon>
        <taxon>Bacillati</taxon>
        <taxon>Bacillota</taxon>
        <taxon>Bacilli</taxon>
        <taxon>Bacillales</taxon>
        <taxon>Bacillaceae</taxon>
        <taxon>Virgibacillus</taxon>
    </lineage>
</organism>
<name>A0ABS4HB89_9BACI</name>
<proteinExistence type="predicted"/>
<protein>
    <submittedName>
        <fullName evidence="1">Uncharacterized protein</fullName>
    </submittedName>
</protein>
<dbReference type="EMBL" id="JAGGKK010000004">
    <property type="protein sequence ID" value="MBP1948175.1"/>
    <property type="molecule type" value="Genomic_DNA"/>
</dbReference>
<evidence type="ECO:0000313" key="1">
    <source>
        <dbReference type="EMBL" id="MBP1948175.1"/>
    </source>
</evidence>
<sequence>MGTSWLLFLIIIFMKKILKDRKGDEDSTIGR</sequence>
<dbReference type="Proteomes" id="UP001519328">
    <property type="component" value="Unassembled WGS sequence"/>
</dbReference>
<gene>
    <name evidence="1" type="ORF">J2Z82_001106</name>
</gene>